<dbReference type="EMBL" id="JH816392">
    <property type="protein sequence ID" value="EKC36455.1"/>
    <property type="molecule type" value="Genomic_DNA"/>
</dbReference>
<sequence length="157" mass="17909">MMQGDTNYKTNQNYTLYESCARLDIMNTHFLAVYLLFCFAGGVYVDSNPVVSANQRSHTVTFPMSNTFNVLIEEANRCPLLTGSCLCPWKWIPDVDSNRIPNVIYKAEKLLGAECETDPEKECRSESKRFNVMRLSPNLSRDYNLVPGDVELPNRIN</sequence>
<accession>K1R5H4</accession>
<dbReference type="AlphaFoldDB" id="K1R5H4"/>
<gene>
    <name evidence="1" type="ORF">CGI_10018518</name>
</gene>
<reference evidence="1" key="1">
    <citation type="journal article" date="2012" name="Nature">
        <title>The oyster genome reveals stress adaptation and complexity of shell formation.</title>
        <authorList>
            <person name="Zhang G."/>
            <person name="Fang X."/>
            <person name="Guo X."/>
            <person name="Li L."/>
            <person name="Luo R."/>
            <person name="Xu F."/>
            <person name="Yang P."/>
            <person name="Zhang L."/>
            <person name="Wang X."/>
            <person name="Qi H."/>
            <person name="Xiong Z."/>
            <person name="Que H."/>
            <person name="Xie Y."/>
            <person name="Holland P.W."/>
            <person name="Paps J."/>
            <person name="Zhu Y."/>
            <person name="Wu F."/>
            <person name="Chen Y."/>
            <person name="Wang J."/>
            <person name="Peng C."/>
            <person name="Meng J."/>
            <person name="Yang L."/>
            <person name="Liu J."/>
            <person name="Wen B."/>
            <person name="Zhang N."/>
            <person name="Huang Z."/>
            <person name="Zhu Q."/>
            <person name="Feng Y."/>
            <person name="Mount A."/>
            <person name="Hedgecock D."/>
            <person name="Xu Z."/>
            <person name="Liu Y."/>
            <person name="Domazet-Loso T."/>
            <person name="Du Y."/>
            <person name="Sun X."/>
            <person name="Zhang S."/>
            <person name="Liu B."/>
            <person name="Cheng P."/>
            <person name="Jiang X."/>
            <person name="Li J."/>
            <person name="Fan D."/>
            <person name="Wang W."/>
            <person name="Fu W."/>
            <person name="Wang T."/>
            <person name="Wang B."/>
            <person name="Zhang J."/>
            <person name="Peng Z."/>
            <person name="Li Y."/>
            <person name="Li N."/>
            <person name="Wang J."/>
            <person name="Chen M."/>
            <person name="He Y."/>
            <person name="Tan F."/>
            <person name="Song X."/>
            <person name="Zheng Q."/>
            <person name="Huang R."/>
            <person name="Yang H."/>
            <person name="Du X."/>
            <person name="Chen L."/>
            <person name="Yang M."/>
            <person name="Gaffney P.M."/>
            <person name="Wang S."/>
            <person name="Luo L."/>
            <person name="She Z."/>
            <person name="Ming Y."/>
            <person name="Huang W."/>
            <person name="Zhang S."/>
            <person name="Huang B."/>
            <person name="Zhang Y."/>
            <person name="Qu T."/>
            <person name="Ni P."/>
            <person name="Miao G."/>
            <person name="Wang J."/>
            <person name="Wang Q."/>
            <person name="Steinberg C.E."/>
            <person name="Wang H."/>
            <person name="Li N."/>
            <person name="Qian L."/>
            <person name="Zhang G."/>
            <person name="Li Y."/>
            <person name="Yang H."/>
            <person name="Liu X."/>
            <person name="Wang J."/>
            <person name="Yin Y."/>
            <person name="Wang J."/>
        </authorList>
    </citation>
    <scope>NUCLEOTIDE SEQUENCE [LARGE SCALE GENOMIC DNA]</scope>
    <source>
        <strain evidence="1">05x7-T-G4-1.051#20</strain>
    </source>
</reference>
<protein>
    <submittedName>
        <fullName evidence="1">Uncharacterized protein</fullName>
    </submittedName>
</protein>
<dbReference type="InterPro" id="IPR029034">
    <property type="entry name" value="Cystine-knot_cytokine"/>
</dbReference>
<evidence type="ECO:0000313" key="1">
    <source>
        <dbReference type="EMBL" id="EKC36455.1"/>
    </source>
</evidence>
<name>K1R5H4_MAGGI</name>
<dbReference type="HOGENOM" id="CLU_1679646_0_0_1"/>
<organism evidence="1">
    <name type="scientific">Magallana gigas</name>
    <name type="common">Pacific oyster</name>
    <name type="synonym">Crassostrea gigas</name>
    <dbReference type="NCBI Taxonomy" id="29159"/>
    <lineage>
        <taxon>Eukaryota</taxon>
        <taxon>Metazoa</taxon>
        <taxon>Spiralia</taxon>
        <taxon>Lophotrochozoa</taxon>
        <taxon>Mollusca</taxon>
        <taxon>Bivalvia</taxon>
        <taxon>Autobranchia</taxon>
        <taxon>Pteriomorphia</taxon>
        <taxon>Ostreida</taxon>
        <taxon>Ostreoidea</taxon>
        <taxon>Ostreidae</taxon>
        <taxon>Magallana</taxon>
    </lineage>
</organism>
<dbReference type="Gene3D" id="2.10.90.10">
    <property type="entry name" value="Cystine-knot cytokines"/>
    <property type="match status" value="1"/>
</dbReference>
<dbReference type="InParanoid" id="K1R5H4"/>
<proteinExistence type="predicted"/>